<dbReference type="PANTHER" id="PTHR43664:SF1">
    <property type="entry name" value="BETA-METHYLMALYL-COA DEHYDRATASE"/>
    <property type="match status" value="1"/>
</dbReference>
<dbReference type="InterPro" id="IPR052342">
    <property type="entry name" value="MCH/BMMD"/>
</dbReference>
<dbReference type="InterPro" id="IPR039569">
    <property type="entry name" value="FAS1-like_DH_region"/>
</dbReference>
<protein>
    <submittedName>
        <fullName evidence="2">MaoC family dehydratase N-terminal domain-containing protein</fullName>
    </submittedName>
</protein>
<proteinExistence type="predicted"/>
<sequence>MTSPTSLDTPATETDWPAPYARGLYWTEMTVGSSFASATRTVTENDLATFVGMGFTEPLFMDATGAAAAGYRGRLVPGALTFSLAEGLVMLTNVIHGTGMAFLGTTITVMAPVFVGDTLEVCWTVTSARQASSGRRGVVTTKNLVRNQHGQVVLEYEPVRLIAAAPEHTDEGHRK</sequence>
<reference evidence="2" key="1">
    <citation type="submission" date="2023-10" db="EMBL/GenBank/DDBJ databases">
        <title>Development of a sustainable strategy for remediation of hydrocarbon-contaminated territories based on the waste exchange concept.</title>
        <authorList>
            <person name="Krivoruchko A."/>
        </authorList>
    </citation>
    <scope>NUCLEOTIDE SEQUENCE</scope>
    <source>
        <strain evidence="2">IEGM 68</strain>
    </source>
</reference>
<evidence type="ECO:0000313" key="2">
    <source>
        <dbReference type="EMBL" id="MDV7264222.1"/>
    </source>
</evidence>
<dbReference type="PANTHER" id="PTHR43664">
    <property type="entry name" value="MONOAMINE OXIDASE-RELATED"/>
    <property type="match status" value="1"/>
</dbReference>
<dbReference type="EMBL" id="JAWLUP010000008">
    <property type="protein sequence ID" value="MDV7264222.1"/>
    <property type="molecule type" value="Genomic_DNA"/>
</dbReference>
<evidence type="ECO:0000259" key="1">
    <source>
        <dbReference type="Pfam" id="PF13452"/>
    </source>
</evidence>
<dbReference type="Gene3D" id="3.10.129.10">
    <property type="entry name" value="Hotdog Thioesterase"/>
    <property type="match status" value="1"/>
</dbReference>
<comment type="caution">
    <text evidence="2">The sequence shown here is derived from an EMBL/GenBank/DDBJ whole genome shotgun (WGS) entry which is preliminary data.</text>
</comment>
<gene>
    <name evidence="2" type="ORF">R4315_06630</name>
</gene>
<dbReference type="Pfam" id="PF13452">
    <property type="entry name" value="FAS1_DH_region"/>
    <property type="match status" value="1"/>
</dbReference>
<accession>A0AAE4UWY3</accession>
<evidence type="ECO:0000313" key="3">
    <source>
        <dbReference type="Proteomes" id="UP001185863"/>
    </source>
</evidence>
<dbReference type="RefSeq" id="WP_213575904.1">
    <property type="nucleotide sequence ID" value="NZ_JAWLUP010000008.1"/>
</dbReference>
<name>A0AAE4UWY3_9NOCA</name>
<feature type="domain" description="FAS1-like dehydratase" evidence="1">
    <location>
        <begin position="30"/>
        <end position="155"/>
    </location>
</feature>
<dbReference type="AlphaFoldDB" id="A0AAE4UWY3"/>
<organism evidence="2 3">
    <name type="scientific">Rhodococcus oxybenzonivorans</name>
    <dbReference type="NCBI Taxonomy" id="1990687"/>
    <lineage>
        <taxon>Bacteria</taxon>
        <taxon>Bacillati</taxon>
        <taxon>Actinomycetota</taxon>
        <taxon>Actinomycetes</taxon>
        <taxon>Mycobacteriales</taxon>
        <taxon>Nocardiaceae</taxon>
        <taxon>Rhodococcus</taxon>
    </lineage>
</organism>
<dbReference type="Proteomes" id="UP001185863">
    <property type="component" value="Unassembled WGS sequence"/>
</dbReference>
<dbReference type="SUPFAM" id="SSF54637">
    <property type="entry name" value="Thioesterase/thiol ester dehydrase-isomerase"/>
    <property type="match status" value="1"/>
</dbReference>
<dbReference type="InterPro" id="IPR029069">
    <property type="entry name" value="HotDog_dom_sf"/>
</dbReference>